<accession>A0A319CVA3</accession>
<dbReference type="VEuPathDB" id="FungiDB:BO71DRAFT_435807"/>
<evidence type="ECO:0000313" key="2">
    <source>
        <dbReference type="EMBL" id="PYH88381.1"/>
    </source>
</evidence>
<dbReference type="Proteomes" id="UP000247810">
    <property type="component" value="Unassembled WGS sequence"/>
</dbReference>
<reference evidence="2 3" key="1">
    <citation type="submission" date="2018-02" db="EMBL/GenBank/DDBJ databases">
        <title>The genomes of Aspergillus section Nigri reveals drivers in fungal speciation.</title>
        <authorList>
            <consortium name="DOE Joint Genome Institute"/>
            <person name="Vesth T.C."/>
            <person name="Nybo J."/>
            <person name="Theobald S."/>
            <person name="Brandl J."/>
            <person name="Frisvad J.C."/>
            <person name="Nielsen K.F."/>
            <person name="Lyhne E.K."/>
            <person name="Kogle M.E."/>
            <person name="Kuo A."/>
            <person name="Riley R."/>
            <person name="Clum A."/>
            <person name="Nolan M."/>
            <person name="Lipzen A."/>
            <person name="Salamov A."/>
            <person name="Henrissat B."/>
            <person name="Wiebenga A."/>
            <person name="De vries R.P."/>
            <person name="Grigoriev I.V."/>
            <person name="Mortensen U.H."/>
            <person name="Andersen M.R."/>
            <person name="Baker S.E."/>
        </authorList>
    </citation>
    <scope>NUCLEOTIDE SEQUENCE [LARGE SCALE GENOMIC DNA]</scope>
    <source>
        <strain evidence="2 3">CBS 707.79</strain>
    </source>
</reference>
<keyword evidence="3" id="KW-1185">Reference proteome</keyword>
<evidence type="ECO:0000256" key="1">
    <source>
        <dbReference type="SAM" id="MobiDB-lite"/>
    </source>
</evidence>
<evidence type="ECO:0000313" key="3">
    <source>
        <dbReference type="Proteomes" id="UP000247810"/>
    </source>
</evidence>
<dbReference type="EMBL" id="KZ826099">
    <property type="protein sequence ID" value="PYH88381.1"/>
    <property type="molecule type" value="Genomic_DNA"/>
</dbReference>
<organism evidence="2 3">
    <name type="scientific">Aspergillus ellipticus CBS 707.79</name>
    <dbReference type="NCBI Taxonomy" id="1448320"/>
    <lineage>
        <taxon>Eukaryota</taxon>
        <taxon>Fungi</taxon>
        <taxon>Dikarya</taxon>
        <taxon>Ascomycota</taxon>
        <taxon>Pezizomycotina</taxon>
        <taxon>Eurotiomycetes</taxon>
        <taxon>Eurotiomycetidae</taxon>
        <taxon>Eurotiales</taxon>
        <taxon>Aspergillaceae</taxon>
        <taxon>Aspergillus</taxon>
        <taxon>Aspergillus subgen. Circumdati</taxon>
    </lineage>
</organism>
<sequence>MITTLRRARELLRSSGSATAPLRYFPTGKSAQFLTCHASPDASTGDEPHGAMPKGSHRPDESTGRTRCVLPSESIRLIWYLLCIATELSGERPGCLYLPNIIHRGPFGRALDAETADMTFILGWMSIVLCGGQYRGMYSVNFHSKFDTIAILGTRTTATVAVTDNVQPHYHGTTEPPASLSATRDWSFISENRSRHGREQLDSPIWRTTVYPFSMTRQYPNFSKASLAGLSPLRR</sequence>
<name>A0A319CVA3_9EURO</name>
<protein>
    <submittedName>
        <fullName evidence="2">Uncharacterized protein</fullName>
    </submittedName>
</protein>
<dbReference type="AlphaFoldDB" id="A0A319CVA3"/>
<feature type="region of interest" description="Disordered" evidence="1">
    <location>
        <begin position="38"/>
        <end position="65"/>
    </location>
</feature>
<gene>
    <name evidence="2" type="ORF">BO71DRAFT_435807</name>
</gene>
<proteinExistence type="predicted"/>